<dbReference type="InterPro" id="IPR026444">
    <property type="entry name" value="Secre_tail"/>
</dbReference>
<proteinExistence type="predicted"/>
<dbReference type="Pfam" id="PF18962">
    <property type="entry name" value="Por_Secre_tail"/>
    <property type="match status" value="1"/>
</dbReference>
<dbReference type="Pfam" id="PF03382">
    <property type="entry name" value="DUF285"/>
    <property type="match status" value="4"/>
</dbReference>
<feature type="domain" description="PKD" evidence="2">
    <location>
        <begin position="707"/>
        <end position="739"/>
    </location>
</feature>
<dbReference type="CDD" id="cd00146">
    <property type="entry name" value="PKD"/>
    <property type="match status" value="1"/>
</dbReference>
<accession>A0AA49GJT3</accession>
<dbReference type="SUPFAM" id="SSF49299">
    <property type="entry name" value="PKD domain"/>
    <property type="match status" value="2"/>
</dbReference>
<feature type="chain" id="PRO_5041402165" evidence="1">
    <location>
        <begin position="23"/>
        <end position="2035"/>
    </location>
</feature>
<protein>
    <submittedName>
        <fullName evidence="3">BspA family leucine-rich repeat surface protein</fullName>
    </submittedName>
</protein>
<name>A0AA49GJT3_9BACT</name>
<dbReference type="NCBIfam" id="TIGR02167">
    <property type="entry name" value="Liste_lipo_26"/>
    <property type="match status" value="10"/>
</dbReference>
<dbReference type="InterPro" id="IPR035986">
    <property type="entry name" value="PKD_dom_sf"/>
</dbReference>
<dbReference type="PROSITE" id="PS50093">
    <property type="entry name" value="PKD"/>
    <property type="match status" value="2"/>
</dbReference>
<keyword evidence="1" id="KW-0732">Signal</keyword>
<dbReference type="InterPro" id="IPR011889">
    <property type="entry name" value="Liste_lipo_26"/>
</dbReference>
<reference evidence="3" key="2">
    <citation type="journal article" date="2024" name="Antonie Van Leeuwenhoek">
        <title>Roseihalotalea indica gen. nov., sp. nov., a halophilic Bacteroidetes from mesopelagic Southwest Indian Ocean with higher carbohydrate metabolic potential.</title>
        <authorList>
            <person name="Chen B."/>
            <person name="Zhang M."/>
            <person name="Lin D."/>
            <person name="Ye J."/>
            <person name="Tang K."/>
        </authorList>
    </citation>
    <scope>NUCLEOTIDE SEQUENCE</scope>
    <source>
        <strain evidence="3">TK19036</strain>
    </source>
</reference>
<organism evidence="3">
    <name type="scientific">Roseihalotalea indica</name>
    <dbReference type="NCBI Taxonomy" id="2867963"/>
    <lineage>
        <taxon>Bacteria</taxon>
        <taxon>Pseudomonadati</taxon>
        <taxon>Bacteroidota</taxon>
        <taxon>Cytophagia</taxon>
        <taxon>Cytophagales</taxon>
        <taxon>Catalimonadaceae</taxon>
        <taxon>Roseihalotalea</taxon>
    </lineage>
</organism>
<evidence type="ECO:0000256" key="1">
    <source>
        <dbReference type="SAM" id="SignalP"/>
    </source>
</evidence>
<evidence type="ECO:0000313" key="3">
    <source>
        <dbReference type="EMBL" id="WKN36155.1"/>
    </source>
</evidence>
<evidence type="ECO:0000259" key="2">
    <source>
        <dbReference type="PROSITE" id="PS50093"/>
    </source>
</evidence>
<dbReference type="InterPro" id="IPR005046">
    <property type="entry name" value="DUF285"/>
</dbReference>
<dbReference type="NCBIfam" id="TIGR04183">
    <property type="entry name" value="Por_Secre_tail"/>
    <property type="match status" value="1"/>
</dbReference>
<sequence length="2035" mass="225953">MKVAYKLSQLFIFLLFAQVSLAQEPFITTWQVAGSDLQVKIPTTGEGYNYSVDWGDGHVATHISGDTAHTYSSAGTYTISISGDFPRIYFDFDNSIRSKILSVEQWGDIKWASMEKAFYGCSRLTIPATDVPDLSNVTDMSYMFGWADALNQNIGYWDVSNVTNMSNMFNSASNFNQDLSQWDVSNVTNMSYMFKFSDAFNQDIGDWDVSNVTDMSWMFYHATAFNQNIGNWDVSNVTNMDHMLGFTNVFNQSIGSWDVSNVTNMSLMFYYAKAFNQDISNWNVSSVINMNGMFHNAQVFNQNIGNWNVGNVTDMNRMFWSAEAFDQNLGNWNIQNVSGLDYMFYSAALTQANYDSTLIGWSTQEVKRDLVLRASASYCLGSDARNKLIDHYGWNISDYGRHPDCELSYTFIHSFVLESQLSEAIIDTINHTVSVKVANGTDISALAPAITISEGATIYPSSESMADFSNPVTYRVTAEDGMTWQEWTVTIIEYKQDEGLSAATDFLSFFLSEQSNDAIIDSINHHININVAQGTDITSLIPAFTLSQGASASPGSGTKVDFSAPVYYIITAADDTNTQTWTVVVTKDSETQSSNTDIFSFKLNTQTSSTIIDTASHIINAVVAFGTDVTALIPTFTLDEEAEIFPASGLKQNFSGSVIYKVTAEDGTVQDWTINISSARPLVTTWEVTSSDLQITIPTYNRYIYNYDVDWGDGKKDVGITGNATHRYDSAGIYTVSISGDLHRIYFDNKGDKDQLLTIEQWGEIEWRSMEKAFMGCSRLTIPATDAPDLSGVTNMSYMFYGATSFNQDISHWDVSNVDKMSWIFYQAETFNQDISSWNVSNVTDMSYMFSWADNFNHDIGSWDVSNVVDMSYMFYNALSFNQDISDWNVGNVKRMKWMLSYAEAFNQNLGLWNIINVTNMDELFSFTALSQNNYDSTLIGWAKKTVKPNIRIRSHVTYCLGANSREKLIATYQWEINDDGKAPECISSSANITSFIFNEKNGTPIIDFFNRTIDVKAAFNTDLSKLKPTLTISEGASIIPASETEQNFSGPVIYKITAEDGTVQDWTINISSARPLVTTWEVTSSDLQITIPALSILDDTHTVDWGDGRKDVGITGNATHRYDSAGIYTVSISGDLHRIYFNNKGDKDQLLTIEQWGEIEWGSMEKAFMGCSRLTIPATDAPDLSGVTNMSYMFYGATSFNQDISHWDVSNIIDMYGMFSHAETFNQDISSWNVSNVTSISMLFYNARSFNQPLSQWDVSNVTHMSWTFSGANSFNQDISQWDVSKVVNMSRMFSSNSIFNQDISQWDVSNVTTMDYMFWWASAFDQNIGSWDISNVISMRSMFFGSSLSQHYYDDILLGWATQEVHKGVNFGTPTSYCRGIEARDKLVNTYKWEIRDQGSYCSPENDFVTFGLNGQTGLPTIDKVNHTISIEVVHGTDVRDLIPTFTLSNGASTYPNKGTEVDFTHPFTYTVTASDGVTEQPWTIVVSVSKQEVASNTATNFLAFELSMQTKMASIDTVNHTIAVEVAYGTNITALNTDFILSEGAKAIPASNTIIDFSNPVIYTVTAEDESTTQEWTVTIFVAANTSTDFTLFTLSEQTKSAKIDTATHTISVKVAYGTDVTTLAPSFILSEGATAIPTSDSVVDFSNPVTYTVTAEDDSTTQEWNVLVFVAKATPLSTATNFLDFELYDFSEEALIDTLEHTIKVVMDFGVNVTKLKPVFSLSKGASSIPASDSVVDFSIPVTYTVTAEDDSTAQDWVITVSVAANTATDFTSFTLSEQTENANIDTATHTISVTVASSTNVTTLSPIYTLSEGATALPGSDSILDFSTPVIYTVTAADDSTAQEWTVFVFLAEQSEKLSTETDFLSYDLREQSKEAVINTEDHTVFLEVAYGTDVTALAPSFILSEGATAIPTSDSVVDFSNPVTYTVTAEDDSTTQEWSVTVSSEEQVLGIEDLYLECEVYPNPTNHLLSVKSITSIIGKITNLNGKTVLAEKTGLHLVFDLSKLKEGIYLLTIKDRYHTHTRKIIKTN</sequence>
<feature type="signal peptide" evidence="1">
    <location>
        <begin position="1"/>
        <end position="22"/>
    </location>
</feature>
<dbReference type="EMBL" id="CP120682">
    <property type="protein sequence ID" value="WKN36155.1"/>
    <property type="molecule type" value="Genomic_DNA"/>
</dbReference>
<reference evidence="3" key="1">
    <citation type="journal article" date="2023" name="Comput. Struct. Biotechnol. J.">
        <title>Discovery of a novel marine Bacteroidetes with a rich repertoire of carbohydrate-active enzymes.</title>
        <authorList>
            <person name="Chen B."/>
            <person name="Liu G."/>
            <person name="Chen Q."/>
            <person name="Wang H."/>
            <person name="Liu L."/>
            <person name="Tang K."/>
        </authorList>
    </citation>
    <scope>NUCLEOTIDE SEQUENCE</scope>
    <source>
        <strain evidence="3">TK19036</strain>
    </source>
</reference>
<feature type="domain" description="PKD" evidence="2">
    <location>
        <begin position="44"/>
        <end position="82"/>
    </location>
</feature>
<dbReference type="SUPFAM" id="SSF141571">
    <property type="entry name" value="Pentapeptide repeat-like"/>
    <property type="match status" value="1"/>
</dbReference>
<dbReference type="InterPro" id="IPR000601">
    <property type="entry name" value="PKD_dom"/>
</dbReference>
<dbReference type="Gene3D" id="2.60.40.2340">
    <property type="match status" value="10"/>
</dbReference>
<gene>
    <name evidence="3" type="ORF">K4G66_27700</name>
</gene>